<name>A0A1S9RBY0_PENBI</name>
<comment type="similarity">
    <text evidence="2">Belongs to the alpha-ketoglutarate dehydrogenase family.</text>
</comment>
<evidence type="ECO:0000313" key="7">
    <source>
        <dbReference type="EMBL" id="OOQ83043.1"/>
    </source>
</evidence>
<reference evidence="8" key="1">
    <citation type="submission" date="2015-09" db="EMBL/GenBank/DDBJ databases">
        <authorList>
            <person name="Fill T.P."/>
            <person name="Baretta J.F."/>
            <person name="de Almeida L.G."/>
            <person name="Rocha M."/>
            <person name="de Souza D.H."/>
            <person name="Malavazi I."/>
            <person name="Cerdeira L.T."/>
            <person name="Hong H."/>
            <person name="Samborskyy M."/>
            <person name="de Vasconcelos A.T."/>
            <person name="Leadlay P."/>
            <person name="Rodrigues-Filho E."/>
        </authorList>
    </citation>
    <scope>NUCLEOTIDE SEQUENCE [LARGE SCALE GENOMIC DNA]</scope>
    <source>
        <strain evidence="8">LaBioMMi 136</strain>
    </source>
</reference>
<dbReference type="PANTHER" id="PTHR23152">
    <property type="entry name" value="2-OXOGLUTARATE DEHYDROGENASE"/>
    <property type="match status" value="1"/>
</dbReference>
<dbReference type="GO" id="GO:0045252">
    <property type="term" value="C:oxoglutarate dehydrogenase complex"/>
    <property type="evidence" value="ECO:0007669"/>
    <property type="project" value="TreeGrafter"/>
</dbReference>
<evidence type="ECO:0000259" key="6">
    <source>
        <dbReference type="Pfam" id="PF16870"/>
    </source>
</evidence>
<evidence type="ECO:0000256" key="4">
    <source>
        <dbReference type="ARBA" id="ARBA00023052"/>
    </source>
</evidence>
<proteinExistence type="inferred from homology"/>
<keyword evidence="3" id="KW-0560">Oxidoreductase</keyword>
<dbReference type="SUPFAM" id="SSF52518">
    <property type="entry name" value="Thiamin diphosphate-binding fold (THDP-binding)"/>
    <property type="match status" value="1"/>
</dbReference>
<evidence type="ECO:0000256" key="2">
    <source>
        <dbReference type="ARBA" id="ARBA00006936"/>
    </source>
</evidence>
<sequence length="258" mass="29026">MGSLCLEGHHVCVSGQDVERGTFSKCHANLPDQHTGSTYMPLNDLSLKQAEFTSDNFSPSEYGVMETDYGYSCMSPNALVMWEAHLGDFANNAQCIIDQDLMAKDPRIPLRGWKAPCSRVTSGRFFPTARQLERQHQDANMQYAGSLHDHPSESVPCITSTDTPNLPQACTPSPWGKARDNPERYPNASDVVWCQEESLNDEPWSFAKIRMETILDTMDRHKGRRLLFASREATPTVATGFVKEHHAQEEALSTFMRR</sequence>
<dbReference type="Gene3D" id="3.40.50.12470">
    <property type="match status" value="1"/>
</dbReference>
<keyword evidence="4" id="KW-0786">Thiamine pyrophosphate</keyword>
<dbReference type="GO" id="GO:0006099">
    <property type="term" value="P:tricarboxylic acid cycle"/>
    <property type="evidence" value="ECO:0007669"/>
    <property type="project" value="TreeGrafter"/>
</dbReference>
<organism evidence="7 8">
    <name type="scientific">Penicillium brasilianum</name>
    <dbReference type="NCBI Taxonomy" id="104259"/>
    <lineage>
        <taxon>Eukaryota</taxon>
        <taxon>Fungi</taxon>
        <taxon>Dikarya</taxon>
        <taxon>Ascomycota</taxon>
        <taxon>Pezizomycotina</taxon>
        <taxon>Eurotiomycetes</taxon>
        <taxon>Eurotiomycetidae</taxon>
        <taxon>Eurotiales</taxon>
        <taxon>Aspergillaceae</taxon>
        <taxon>Penicillium</taxon>
    </lineage>
</organism>
<accession>A0A1S9RBY0</accession>
<dbReference type="Gene3D" id="3.40.50.11610">
    <property type="entry name" value="Multifunctional 2-oxoglutarate metabolism enzyme, C-terminal domain"/>
    <property type="match status" value="1"/>
</dbReference>
<feature type="domain" description="2-oxoglutarate dehydrogenase E1 component/KDG C-terminal" evidence="6">
    <location>
        <begin position="171"/>
        <end position="252"/>
    </location>
</feature>
<dbReference type="InterPro" id="IPR042179">
    <property type="entry name" value="KGD_C_sf"/>
</dbReference>
<dbReference type="InterPro" id="IPR011603">
    <property type="entry name" value="2oxoglutarate_DH_E1"/>
</dbReference>
<comment type="cofactor">
    <cofactor evidence="1">
        <name>thiamine diphosphate</name>
        <dbReference type="ChEBI" id="CHEBI:58937"/>
    </cofactor>
</comment>
<evidence type="ECO:0000256" key="3">
    <source>
        <dbReference type="ARBA" id="ARBA00023002"/>
    </source>
</evidence>
<dbReference type="Pfam" id="PF02779">
    <property type="entry name" value="Transket_pyr"/>
    <property type="match status" value="1"/>
</dbReference>
<dbReference type="GO" id="GO:0004591">
    <property type="term" value="F:oxoglutarate dehydrogenase (succinyl-transferring) activity"/>
    <property type="evidence" value="ECO:0007669"/>
    <property type="project" value="TreeGrafter"/>
</dbReference>
<evidence type="ECO:0000256" key="1">
    <source>
        <dbReference type="ARBA" id="ARBA00001964"/>
    </source>
</evidence>
<protein>
    <submittedName>
        <fullName evidence="7">Uncharacterized protein</fullName>
    </submittedName>
</protein>
<dbReference type="Proteomes" id="UP000190744">
    <property type="component" value="Unassembled WGS sequence"/>
</dbReference>
<feature type="domain" description="Transketolase-like pyrimidine-binding" evidence="5">
    <location>
        <begin position="2"/>
        <end position="102"/>
    </location>
</feature>
<comment type="caution">
    <text evidence="7">The sequence shown here is derived from an EMBL/GenBank/DDBJ whole genome shotgun (WGS) entry which is preliminary data.</text>
</comment>
<dbReference type="PANTHER" id="PTHR23152:SF4">
    <property type="entry name" value="2-OXOADIPATE DEHYDROGENASE COMPLEX COMPONENT E1"/>
    <property type="match status" value="1"/>
</dbReference>
<evidence type="ECO:0000259" key="5">
    <source>
        <dbReference type="Pfam" id="PF02779"/>
    </source>
</evidence>
<dbReference type="Pfam" id="PF16870">
    <property type="entry name" value="OxoGdeHyase_C"/>
    <property type="match status" value="1"/>
</dbReference>
<dbReference type="InterPro" id="IPR005475">
    <property type="entry name" value="Transketolase-like_Pyr-bd"/>
</dbReference>
<dbReference type="InterPro" id="IPR031717">
    <property type="entry name" value="ODO-1/KGD_C"/>
</dbReference>
<dbReference type="AlphaFoldDB" id="A0A1S9RBY0"/>
<evidence type="ECO:0000313" key="8">
    <source>
        <dbReference type="Proteomes" id="UP000190744"/>
    </source>
</evidence>
<dbReference type="GO" id="GO:0030976">
    <property type="term" value="F:thiamine pyrophosphate binding"/>
    <property type="evidence" value="ECO:0007669"/>
    <property type="project" value="InterPro"/>
</dbReference>
<dbReference type="GO" id="GO:0005739">
    <property type="term" value="C:mitochondrion"/>
    <property type="evidence" value="ECO:0007669"/>
    <property type="project" value="TreeGrafter"/>
</dbReference>
<dbReference type="InterPro" id="IPR029061">
    <property type="entry name" value="THDP-binding"/>
</dbReference>
<dbReference type="EMBL" id="LJBN01000205">
    <property type="protein sequence ID" value="OOQ83043.1"/>
    <property type="molecule type" value="Genomic_DNA"/>
</dbReference>
<gene>
    <name evidence="7" type="ORF">PEBR_38401</name>
</gene>